<organism evidence="2 3">
    <name type="scientific">Mycena citricolor</name>
    <dbReference type="NCBI Taxonomy" id="2018698"/>
    <lineage>
        <taxon>Eukaryota</taxon>
        <taxon>Fungi</taxon>
        <taxon>Dikarya</taxon>
        <taxon>Basidiomycota</taxon>
        <taxon>Agaricomycotina</taxon>
        <taxon>Agaricomycetes</taxon>
        <taxon>Agaricomycetidae</taxon>
        <taxon>Agaricales</taxon>
        <taxon>Marasmiineae</taxon>
        <taxon>Mycenaceae</taxon>
        <taxon>Mycena</taxon>
    </lineage>
</organism>
<evidence type="ECO:0000259" key="1">
    <source>
        <dbReference type="Pfam" id="PF08386"/>
    </source>
</evidence>
<dbReference type="Pfam" id="PF08386">
    <property type="entry name" value="Abhydrolase_4"/>
    <property type="match status" value="1"/>
</dbReference>
<name>A0AAD2HGF8_9AGAR</name>
<accession>A0AAD2HGF8</accession>
<comment type="caution">
    <text evidence="2">The sequence shown here is derived from an EMBL/GenBank/DDBJ whole genome shotgun (WGS) entry which is preliminary data.</text>
</comment>
<dbReference type="EMBL" id="CAVNYO010000401">
    <property type="protein sequence ID" value="CAK5274325.1"/>
    <property type="molecule type" value="Genomic_DNA"/>
</dbReference>
<gene>
    <name evidence="2" type="ORF">MYCIT1_LOCUS21448</name>
</gene>
<dbReference type="SUPFAM" id="SSF53474">
    <property type="entry name" value="alpha/beta-Hydrolases"/>
    <property type="match status" value="2"/>
</dbReference>
<reference evidence="2" key="1">
    <citation type="submission" date="2023-11" db="EMBL/GenBank/DDBJ databases">
        <authorList>
            <person name="De Vega J J."/>
            <person name="De Vega J J."/>
        </authorList>
    </citation>
    <scope>NUCLEOTIDE SEQUENCE</scope>
</reference>
<dbReference type="Proteomes" id="UP001295794">
    <property type="component" value="Unassembled WGS sequence"/>
</dbReference>
<evidence type="ECO:0000313" key="3">
    <source>
        <dbReference type="Proteomes" id="UP001295794"/>
    </source>
</evidence>
<feature type="domain" description="Peptidase S33 tripeptidyl aminopeptidase-like C-terminal" evidence="1">
    <location>
        <begin position="524"/>
        <end position="594"/>
    </location>
</feature>
<sequence length="623" mass="68532">MLPTRTQSLLLFIAAVGIVSWTLICLDSPHLSFPKDEGPIAWTRCKENAAFFCGYLECVLDRATVKIDKLFSRVPTDYENREAGSHILAVTKYPTSCPPSERLGIVMTNYGGPGVSGRASSFQLGPMLQELTGNRYDIISFDQRGHGHSLPKLNCFGSALGYETFKANTVLETTFLIPEDPFSSEGRAILIEQQRAALALERTQGLMCENAIGGEALGFMSTTTTVYDMEEISRILEGENALINFASVLHFEPAVTDSESNSGEVLTGLSSEPTSQTCSLTKRARFSLTVLYLPTCTWANDHYESQTLLRVLLGDSEKTYQYFLSECFVAGPQRCSLVLSADAGPSDIGDRIDRFLDRLQEDPMPVVNYDRVLSLTSGHIRSSLFTALQIPRLWGLYAEMLASAMYDSDASQLLLLVAPPYSPPSPEPDQEGYIETGQGDLWRLILSCGDALPYPGGNKTWPTAEEIVDNVLVTMETWPRFGGTVHLMEQHGGCQYWAGTGVGPARYRSMLASFPIFDSTGTIQKTLTTPALLLANTHDPITPYSSAKIVQNTMGASSRLVLQDVPGHSYLAPTTQCAIRLISEYFANGVVPEDAETFCSREIDNYFESLTDMSDAQMILRRI</sequence>
<dbReference type="InterPro" id="IPR013595">
    <property type="entry name" value="Pept_S33_TAP-like_C"/>
</dbReference>
<keyword evidence="3" id="KW-1185">Reference proteome</keyword>
<dbReference type="AlphaFoldDB" id="A0AAD2HGF8"/>
<dbReference type="InterPro" id="IPR029058">
    <property type="entry name" value="AB_hydrolase_fold"/>
</dbReference>
<protein>
    <recommendedName>
        <fullName evidence="1">Peptidase S33 tripeptidyl aminopeptidase-like C-terminal domain-containing protein</fullName>
    </recommendedName>
</protein>
<proteinExistence type="predicted"/>
<evidence type="ECO:0000313" key="2">
    <source>
        <dbReference type="EMBL" id="CAK5274325.1"/>
    </source>
</evidence>